<evidence type="ECO:0000313" key="1">
    <source>
        <dbReference type="EMBL" id="KIP10235.1"/>
    </source>
</evidence>
<dbReference type="OrthoDB" id="3211671at2759"/>
<dbReference type="EMBL" id="KN840457">
    <property type="protein sequence ID" value="KIP10235.1"/>
    <property type="molecule type" value="Genomic_DNA"/>
</dbReference>
<dbReference type="STRING" id="745531.A0A0C3SE58"/>
<reference evidence="1 2" key="1">
    <citation type="journal article" date="2014" name="PLoS Genet.">
        <title>Analysis of the Phlebiopsis gigantea genome, transcriptome and secretome provides insight into its pioneer colonization strategies of wood.</title>
        <authorList>
            <person name="Hori C."/>
            <person name="Ishida T."/>
            <person name="Igarashi K."/>
            <person name="Samejima M."/>
            <person name="Suzuki H."/>
            <person name="Master E."/>
            <person name="Ferreira P."/>
            <person name="Ruiz-Duenas F.J."/>
            <person name="Held B."/>
            <person name="Canessa P."/>
            <person name="Larrondo L.F."/>
            <person name="Schmoll M."/>
            <person name="Druzhinina I.S."/>
            <person name="Kubicek C.P."/>
            <person name="Gaskell J.A."/>
            <person name="Kersten P."/>
            <person name="St John F."/>
            <person name="Glasner J."/>
            <person name="Sabat G."/>
            <person name="Splinter BonDurant S."/>
            <person name="Syed K."/>
            <person name="Yadav J."/>
            <person name="Mgbeahuruike A.C."/>
            <person name="Kovalchuk A."/>
            <person name="Asiegbu F.O."/>
            <person name="Lackner G."/>
            <person name="Hoffmeister D."/>
            <person name="Rencoret J."/>
            <person name="Gutierrez A."/>
            <person name="Sun H."/>
            <person name="Lindquist E."/>
            <person name="Barry K."/>
            <person name="Riley R."/>
            <person name="Grigoriev I.V."/>
            <person name="Henrissat B."/>
            <person name="Kues U."/>
            <person name="Berka R.M."/>
            <person name="Martinez A.T."/>
            <person name="Covert S.F."/>
            <person name="Blanchette R.A."/>
            <person name="Cullen D."/>
        </authorList>
    </citation>
    <scope>NUCLEOTIDE SEQUENCE [LARGE SCALE GENOMIC DNA]</scope>
    <source>
        <strain evidence="1 2">11061_1 CR5-6</strain>
    </source>
</reference>
<keyword evidence="2" id="KW-1185">Reference proteome</keyword>
<organism evidence="1 2">
    <name type="scientific">Phlebiopsis gigantea (strain 11061_1 CR5-6)</name>
    <name type="common">White-rot fungus</name>
    <name type="synonym">Peniophora gigantea</name>
    <dbReference type="NCBI Taxonomy" id="745531"/>
    <lineage>
        <taxon>Eukaryota</taxon>
        <taxon>Fungi</taxon>
        <taxon>Dikarya</taxon>
        <taxon>Basidiomycota</taxon>
        <taxon>Agaricomycotina</taxon>
        <taxon>Agaricomycetes</taxon>
        <taxon>Polyporales</taxon>
        <taxon>Phanerochaetaceae</taxon>
        <taxon>Phlebiopsis</taxon>
    </lineage>
</organism>
<protein>
    <submittedName>
        <fullName evidence="1">Uncharacterized protein</fullName>
    </submittedName>
</protein>
<proteinExistence type="predicted"/>
<gene>
    <name evidence="1" type="ORF">PHLGIDRAFT_48464</name>
</gene>
<feature type="non-terminal residue" evidence="1">
    <location>
        <position position="1"/>
    </location>
</feature>
<feature type="non-terminal residue" evidence="1">
    <location>
        <position position="81"/>
    </location>
</feature>
<name>A0A0C3SE58_PHLG1</name>
<evidence type="ECO:0000313" key="2">
    <source>
        <dbReference type="Proteomes" id="UP000053257"/>
    </source>
</evidence>
<sequence length="81" mass="9281">NSYKLELPSDLKRRGIHDVFHSSLLRQHVPNDDRLFPGRLASQVSELEDRDNEWAIARIASHRGSGQLAIFEAIWKSGDRT</sequence>
<accession>A0A0C3SE58</accession>
<dbReference type="HOGENOM" id="CLU_132807_2_0_1"/>
<dbReference type="AlphaFoldDB" id="A0A0C3SE58"/>
<dbReference type="Proteomes" id="UP000053257">
    <property type="component" value="Unassembled WGS sequence"/>
</dbReference>